<dbReference type="AlphaFoldDB" id="A0A4R1PZ28"/>
<protein>
    <submittedName>
        <fullName evidence="1">DNA polymerase-3 subunit delta</fullName>
    </submittedName>
</protein>
<reference evidence="1 2" key="1">
    <citation type="submission" date="2019-03" db="EMBL/GenBank/DDBJ databases">
        <title>Genomic Encyclopedia of Type Strains, Phase IV (KMG-IV): sequencing the most valuable type-strain genomes for metagenomic binning, comparative biology and taxonomic classification.</title>
        <authorList>
            <person name="Goeker M."/>
        </authorList>
    </citation>
    <scope>NUCLEOTIDE SEQUENCE [LARGE SCALE GENOMIC DNA]</scope>
    <source>
        <strain evidence="1 2">DSM 15969</strain>
    </source>
</reference>
<dbReference type="NCBIfam" id="TIGR00678">
    <property type="entry name" value="holB"/>
    <property type="match status" value="1"/>
</dbReference>
<accession>A0A4R1PZ28</accession>
<dbReference type="InterPro" id="IPR004622">
    <property type="entry name" value="DNA_pol_HolB"/>
</dbReference>
<dbReference type="Pfam" id="PF13177">
    <property type="entry name" value="DNA_pol3_delta2"/>
    <property type="match status" value="1"/>
</dbReference>
<dbReference type="SUPFAM" id="SSF52540">
    <property type="entry name" value="P-loop containing nucleoside triphosphate hydrolases"/>
    <property type="match status" value="1"/>
</dbReference>
<name>A0A4R1PZ28_9FIRM</name>
<dbReference type="OrthoDB" id="9810148at2"/>
<sequence>MWETIIGHYSNTTMLQKMLAGKRLPHALLFVGPPGIGKVLVAKSLAASLLCGGTSPCGYCSSCLALAHQNHANLLVITPDGASIKIDQIRAIQHEIAMRSSSGQARVCIIEDAGKMTKEAANSLLKMLEEPPEHFYFILTAASIHAVLNTILSRCLVMKFLPLLPEQMIAALQHKGFSQEQAAVAARLSGGRLGKALELLAPEGLRLRDEAMRLAAVITEQSGVWLFRVVSTLDKRENTELGHLLGFLSGIFRDLTVIRITGNYELVFNADKVAQLRELAVNWHEKALVAAVKRIYSAERAIAANANMRLTWEALLIELADLAKEGRES</sequence>
<proteinExistence type="predicted"/>
<dbReference type="InterPro" id="IPR050238">
    <property type="entry name" value="DNA_Rep/Repair_Clamp_Loader"/>
</dbReference>
<dbReference type="GO" id="GO:0006261">
    <property type="term" value="P:DNA-templated DNA replication"/>
    <property type="evidence" value="ECO:0007669"/>
    <property type="project" value="TreeGrafter"/>
</dbReference>
<organism evidence="1 2">
    <name type="scientific">Anaerospora hongkongensis</name>
    <dbReference type="NCBI Taxonomy" id="244830"/>
    <lineage>
        <taxon>Bacteria</taxon>
        <taxon>Bacillati</taxon>
        <taxon>Bacillota</taxon>
        <taxon>Negativicutes</taxon>
        <taxon>Selenomonadales</taxon>
        <taxon>Sporomusaceae</taxon>
        <taxon>Anaerospora</taxon>
    </lineage>
</organism>
<keyword evidence="2" id="KW-1185">Reference proteome</keyword>
<dbReference type="Gene3D" id="3.40.50.300">
    <property type="entry name" value="P-loop containing nucleotide triphosphate hydrolases"/>
    <property type="match status" value="1"/>
</dbReference>
<dbReference type="PANTHER" id="PTHR11669:SF8">
    <property type="entry name" value="DNA POLYMERASE III SUBUNIT DELTA"/>
    <property type="match status" value="1"/>
</dbReference>
<dbReference type="EMBL" id="SLUI01000018">
    <property type="protein sequence ID" value="TCL33251.1"/>
    <property type="molecule type" value="Genomic_DNA"/>
</dbReference>
<dbReference type="GO" id="GO:0003887">
    <property type="term" value="F:DNA-directed DNA polymerase activity"/>
    <property type="evidence" value="ECO:0007669"/>
    <property type="project" value="InterPro"/>
</dbReference>
<dbReference type="GO" id="GO:0008408">
    <property type="term" value="F:3'-5' exonuclease activity"/>
    <property type="evidence" value="ECO:0007669"/>
    <property type="project" value="InterPro"/>
</dbReference>
<dbReference type="Proteomes" id="UP000295063">
    <property type="component" value="Unassembled WGS sequence"/>
</dbReference>
<comment type="caution">
    <text evidence="1">The sequence shown here is derived from an EMBL/GenBank/DDBJ whole genome shotgun (WGS) entry which is preliminary data.</text>
</comment>
<evidence type="ECO:0000313" key="1">
    <source>
        <dbReference type="EMBL" id="TCL33251.1"/>
    </source>
</evidence>
<dbReference type="RefSeq" id="WP_132083125.1">
    <property type="nucleotide sequence ID" value="NZ_DAMAKO010000004.1"/>
</dbReference>
<dbReference type="PANTHER" id="PTHR11669">
    <property type="entry name" value="REPLICATION FACTOR C / DNA POLYMERASE III GAMMA-TAU SUBUNIT"/>
    <property type="match status" value="1"/>
</dbReference>
<gene>
    <name evidence="1" type="ORF">EV210_11824</name>
</gene>
<evidence type="ECO:0000313" key="2">
    <source>
        <dbReference type="Proteomes" id="UP000295063"/>
    </source>
</evidence>
<dbReference type="InterPro" id="IPR027417">
    <property type="entry name" value="P-loop_NTPase"/>
</dbReference>